<dbReference type="SUPFAM" id="SSF56219">
    <property type="entry name" value="DNase I-like"/>
    <property type="match status" value="1"/>
</dbReference>
<proteinExistence type="predicted"/>
<accession>A0AAW2L2W7</accession>
<dbReference type="InterPro" id="IPR036691">
    <property type="entry name" value="Endo/exonu/phosph_ase_sf"/>
</dbReference>
<gene>
    <name evidence="1" type="ORF">Sradi_5721200</name>
</gene>
<comment type="caution">
    <text evidence="1">The sequence shown here is derived from an EMBL/GenBank/DDBJ whole genome shotgun (WGS) entry which is preliminary data.</text>
</comment>
<dbReference type="PANTHER" id="PTHR33116:SF86">
    <property type="entry name" value="REVERSE TRANSCRIPTASE DOMAIN-CONTAINING PROTEIN"/>
    <property type="match status" value="1"/>
</dbReference>
<sequence length="543" mass="62988">MNLLIWNCQGLGSPWTVRSLGELVIKRNPSLVFISETKRSARRCQFLRDKWNYFGMGVDALGSSGGLYLLWRKDLNITLQSYCSHHIDITVAEEGKDSWRFTGWKSIIDTGNVSGISNRISSIRIHLLQLERSEFGNIRSNIRRLEERILTVNKGYLSVDSKNLLEELKSELEECLAGVELLWKQRSKAEWLREGDRNTAFFHARANEQWKRNSIRAWQSQDGSLTLDFKEKQEIILRHSMVIFKSSNPNLSVMEEILNTINTRVTMEINEMLLQPFSSEELKRALDEMYPYKSPGPDGRFITNNLLVAYELNHYLAHKIWGSVGHVALKLDISKAHDRVEWVFLERVLLRLGFNAVVFSKNVDMVFKQALASRLGVELVDKHEKYLGLPTVSDRLKRELFVSLKTRVWSKLQNWGAKRLSQAVRMVLIKAVTQAIPTYAMGCFLLPDGFLHELDSMSANFFWQHDRRQSIHWLSWKNLCKDKHNGGAGFCNLKAFNLTMLAKQAWRLLMFPDSLLSQIMKAKYYPDIDYERRSSPIFDIWGF</sequence>
<reference evidence="1" key="1">
    <citation type="submission" date="2020-06" db="EMBL/GenBank/DDBJ databases">
        <authorList>
            <person name="Li T."/>
            <person name="Hu X."/>
            <person name="Zhang T."/>
            <person name="Song X."/>
            <person name="Zhang H."/>
            <person name="Dai N."/>
            <person name="Sheng W."/>
            <person name="Hou X."/>
            <person name="Wei L."/>
        </authorList>
    </citation>
    <scope>NUCLEOTIDE SEQUENCE</scope>
    <source>
        <strain evidence="1">G02</strain>
        <tissue evidence="1">Leaf</tissue>
    </source>
</reference>
<dbReference type="PANTHER" id="PTHR33116">
    <property type="entry name" value="REVERSE TRANSCRIPTASE ZINC-BINDING DOMAIN-CONTAINING PROTEIN-RELATED-RELATED"/>
    <property type="match status" value="1"/>
</dbReference>
<dbReference type="EMBL" id="JACGWJ010000026">
    <property type="protein sequence ID" value="KAL0313219.1"/>
    <property type="molecule type" value="Genomic_DNA"/>
</dbReference>
<dbReference type="Gene3D" id="3.60.10.10">
    <property type="entry name" value="Endonuclease/exonuclease/phosphatase"/>
    <property type="match status" value="1"/>
</dbReference>
<reference evidence="1" key="2">
    <citation type="journal article" date="2024" name="Plant">
        <title>Genomic evolution and insights into agronomic trait innovations of Sesamum species.</title>
        <authorList>
            <person name="Miao H."/>
            <person name="Wang L."/>
            <person name="Qu L."/>
            <person name="Liu H."/>
            <person name="Sun Y."/>
            <person name="Le M."/>
            <person name="Wang Q."/>
            <person name="Wei S."/>
            <person name="Zheng Y."/>
            <person name="Lin W."/>
            <person name="Duan Y."/>
            <person name="Cao H."/>
            <person name="Xiong S."/>
            <person name="Wang X."/>
            <person name="Wei L."/>
            <person name="Li C."/>
            <person name="Ma Q."/>
            <person name="Ju M."/>
            <person name="Zhao R."/>
            <person name="Li G."/>
            <person name="Mu C."/>
            <person name="Tian Q."/>
            <person name="Mei H."/>
            <person name="Zhang T."/>
            <person name="Gao T."/>
            <person name="Zhang H."/>
        </authorList>
    </citation>
    <scope>NUCLEOTIDE SEQUENCE</scope>
    <source>
        <strain evidence="1">G02</strain>
    </source>
</reference>
<protein>
    <submittedName>
        <fullName evidence="1">Mitochondrial protein</fullName>
    </submittedName>
</protein>
<evidence type="ECO:0000313" key="1">
    <source>
        <dbReference type="EMBL" id="KAL0313219.1"/>
    </source>
</evidence>
<name>A0AAW2L2W7_SESRA</name>
<organism evidence="1">
    <name type="scientific">Sesamum radiatum</name>
    <name type="common">Black benniseed</name>
    <dbReference type="NCBI Taxonomy" id="300843"/>
    <lineage>
        <taxon>Eukaryota</taxon>
        <taxon>Viridiplantae</taxon>
        <taxon>Streptophyta</taxon>
        <taxon>Embryophyta</taxon>
        <taxon>Tracheophyta</taxon>
        <taxon>Spermatophyta</taxon>
        <taxon>Magnoliopsida</taxon>
        <taxon>eudicotyledons</taxon>
        <taxon>Gunneridae</taxon>
        <taxon>Pentapetalae</taxon>
        <taxon>asterids</taxon>
        <taxon>lamiids</taxon>
        <taxon>Lamiales</taxon>
        <taxon>Pedaliaceae</taxon>
        <taxon>Sesamum</taxon>
    </lineage>
</organism>
<dbReference type="AlphaFoldDB" id="A0AAW2L2W7"/>